<comment type="subunit">
    <text evidence="4">Interacts with the cannabinoid receptor CNR1 (via C-terminus). Does not interact with cannabinoid receptor CNR2.</text>
</comment>
<dbReference type="PANTHER" id="PTHR31952:SF1">
    <property type="entry name" value="CB1 CANNABINOID RECEPTOR-INTERACTING PROTEIN 1"/>
    <property type="match status" value="1"/>
</dbReference>
<evidence type="ECO:0000256" key="3">
    <source>
        <dbReference type="ARBA" id="ARBA00015651"/>
    </source>
</evidence>
<dbReference type="Pfam" id="PF15043">
    <property type="entry name" value="CNRIP1"/>
    <property type="match status" value="1"/>
</dbReference>
<name>A0AAV2AGX0_9ARAC</name>
<protein>
    <recommendedName>
        <fullName evidence="3">CB1 cannabinoid receptor-interacting protein 1</fullName>
    </recommendedName>
</protein>
<comment type="function">
    <text evidence="1">Suppresses cannabinoid receptor CNR1-mediated tonic inhibition of voltage-gated calcium channels.</text>
</comment>
<gene>
    <name evidence="5" type="ORF">LARSCL_LOCUS12482</name>
</gene>
<comment type="caution">
    <text evidence="5">The sequence shown here is derived from an EMBL/GenBank/DDBJ whole genome shotgun (WGS) entry which is preliminary data.</text>
</comment>
<dbReference type="Proteomes" id="UP001497382">
    <property type="component" value="Unassembled WGS sequence"/>
</dbReference>
<reference evidence="5 6" key="1">
    <citation type="submission" date="2024-04" db="EMBL/GenBank/DDBJ databases">
        <authorList>
            <person name="Rising A."/>
            <person name="Reimegard J."/>
            <person name="Sonavane S."/>
            <person name="Akerstrom W."/>
            <person name="Nylinder S."/>
            <person name="Hedman E."/>
            <person name="Kallberg Y."/>
        </authorList>
    </citation>
    <scope>NUCLEOTIDE SEQUENCE [LARGE SCALE GENOMIC DNA]</scope>
</reference>
<keyword evidence="6" id="KW-1185">Reference proteome</keyword>
<sequence length="162" mass="18795">MSQKDHKFQVSLSIKRDDGNAQVFYKQDGQRFDNDITIKMKVQTSYKFLLTVRPSQKIKLASLKGEELEMTSEEVNSESTNYAFEWNSNNIPVTKKNRRLSFNLILEIQNKGVLELPLQMKFYHATETNHSSWGKSLNSIEFNCLQKTGNSFIEILSTVYRS</sequence>
<dbReference type="GO" id="GO:0005886">
    <property type="term" value="C:plasma membrane"/>
    <property type="evidence" value="ECO:0007669"/>
    <property type="project" value="TreeGrafter"/>
</dbReference>
<dbReference type="EMBL" id="CAXIEN010000165">
    <property type="protein sequence ID" value="CAL1283253.1"/>
    <property type="molecule type" value="Genomic_DNA"/>
</dbReference>
<evidence type="ECO:0000256" key="2">
    <source>
        <dbReference type="ARBA" id="ARBA00007288"/>
    </source>
</evidence>
<dbReference type="AlphaFoldDB" id="A0AAV2AGX0"/>
<evidence type="ECO:0000313" key="6">
    <source>
        <dbReference type="Proteomes" id="UP001497382"/>
    </source>
</evidence>
<evidence type="ECO:0000256" key="4">
    <source>
        <dbReference type="ARBA" id="ARBA00026030"/>
    </source>
</evidence>
<dbReference type="GO" id="GO:0031718">
    <property type="term" value="F:type 1 cannabinoid receptor binding"/>
    <property type="evidence" value="ECO:0007669"/>
    <property type="project" value="TreeGrafter"/>
</dbReference>
<proteinExistence type="inferred from homology"/>
<accession>A0AAV2AGX0</accession>
<dbReference type="PANTHER" id="PTHR31952">
    <property type="entry name" value="CB1 CANNABINOID RECEPTOR-INTERACTING PROTEIN 1"/>
    <property type="match status" value="1"/>
</dbReference>
<comment type="similarity">
    <text evidence="2">Belongs to the CNRIP family.</text>
</comment>
<dbReference type="InterPro" id="IPR029204">
    <property type="entry name" value="CNRIP1"/>
</dbReference>
<evidence type="ECO:0000256" key="1">
    <source>
        <dbReference type="ARBA" id="ARBA00003884"/>
    </source>
</evidence>
<evidence type="ECO:0000313" key="5">
    <source>
        <dbReference type="EMBL" id="CAL1283253.1"/>
    </source>
</evidence>
<organism evidence="5 6">
    <name type="scientific">Larinioides sclopetarius</name>
    <dbReference type="NCBI Taxonomy" id="280406"/>
    <lineage>
        <taxon>Eukaryota</taxon>
        <taxon>Metazoa</taxon>
        <taxon>Ecdysozoa</taxon>
        <taxon>Arthropoda</taxon>
        <taxon>Chelicerata</taxon>
        <taxon>Arachnida</taxon>
        <taxon>Araneae</taxon>
        <taxon>Araneomorphae</taxon>
        <taxon>Entelegynae</taxon>
        <taxon>Araneoidea</taxon>
        <taxon>Araneidae</taxon>
        <taxon>Larinioides</taxon>
    </lineage>
</organism>